<dbReference type="EMBL" id="WNJO01000009">
    <property type="protein sequence ID" value="MTV82695.1"/>
    <property type="molecule type" value="Genomic_DNA"/>
</dbReference>
<sequence>MKNEKTVLQLRFKGSDDKTHTFNFPKAVPGLTTETIADAMTTIATLNLFNRKGVSLYAQMISGAYVTTSTQELFVA</sequence>
<reference evidence="1 2" key="1">
    <citation type="submission" date="2019-11" db="EMBL/GenBank/DDBJ databases">
        <title>Lactobacillus sp. nov. CRM56-3, isolated from fermented tea leaves.</title>
        <authorList>
            <person name="Phuengjayaem S."/>
            <person name="Tanasupawat S."/>
        </authorList>
    </citation>
    <scope>NUCLEOTIDE SEQUENCE [LARGE SCALE GENOMIC DNA]</scope>
    <source>
        <strain evidence="1 2">CRM56-3</strain>
    </source>
</reference>
<keyword evidence="2" id="KW-1185">Reference proteome</keyword>
<organism evidence="1 2">
    <name type="scientific">Secundilactobacillus folii</name>
    <dbReference type="NCBI Taxonomy" id="2678357"/>
    <lineage>
        <taxon>Bacteria</taxon>
        <taxon>Bacillati</taxon>
        <taxon>Bacillota</taxon>
        <taxon>Bacilli</taxon>
        <taxon>Lactobacillales</taxon>
        <taxon>Lactobacillaceae</taxon>
        <taxon>Secundilactobacillus</taxon>
    </lineage>
</organism>
<dbReference type="RefSeq" id="WP_155431964.1">
    <property type="nucleotide sequence ID" value="NZ_WNJO01000009.1"/>
</dbReference>
<name>A0A7X3C2C2_9LACO</name>
<evidence type="ECO:0000313" key="2">
    <source>
        <dbReference type="Proteomes" id="UP000466388"/>
    </source>
</evidence>
<proteinExistence type="predicted"/>
<evidence type="ECO:0000313" key="1">
    <source>
        <dbReference type="EMBL" id="MTV82695.1"/>
    </source>
</evidence>
<gene>
    <name evidence="1" type="ORF">GM612_08560</name>
</gene>
<protein>
    <submittedName>
        <fullName evidence="1">DUF2922 family protein</fullName>
    </submittedName>
</protein>
<comment type="caution">
    <text evidence="1">The sequence shown here is derived from an EMBL/GenBank/DDBJ whole genome shotgun (WGS) entry which is preliminary data.</text>
</comment>
<dbReference type="InterPro" id="IPR021321">
    <property type="entry name" value="DUF2922"/>
</dbReference>
<accession>A0A7X3C2C2</accession>
<dbReference type="AlphaFoldDB" id="A0A7X3C2C2"/>
<dbReference type="Pfam" id="PF11148">
    <property type="entry name" value="DUF2922"/>
    <property type="match status" value="1"/>
</dbReference>
<dbReference type="Proteomes" id="UP000466388">
    <property type="component" value="Unassembled WGS sequence"/>
</dbReference>